<dbReference type="InterPro" id="IPR041698">
    <property type="entry name" value="Methyltransf_25"/>
</dbReference>
<dbReference type="PANTHER" id="PTHR43861">
    <property type="entry name" value="TRANS-ACONITATE 2-METHYLTRANSFERASE-RELATED"/>
    <property type="match status" value="1"/>
</dbReference>
<sequence>MAEDLARGTPCAAVSRARARRIQRGYAEWARVYDWFARATASVGGVRAGCVRALDLDPGDTVVEFGCGPGVNLPALREAVGPTGRVVGVDLTRAMLDRARGLVERRGWENVSLVQGDATEPPIRTADGVLATFVTSLFPDPYAVVSAWCDLADSVVVAGFSPRGSRPANAALWAFVRLNARLFDARSENPLGLLAERTAASRRALDDRTRRVTVERYLFGTVSVFAGHGSDDRERSGGAEHNV</sequence>
<organism evidence="4 5">
    <name type="scientific">Halorubrum aidingense JCM 13560</name>
    <dbReference type="NCBI Taxonomy" id="1230454"/>
    <lineage>
        <taxon>Archaea</taxon>
        <taxon>Methanobacteriati</taxon>
        <taxon>Methanobacteriota</taxon>
        <taxon>Stenosarchaea group</taxon>
        <taxon>Halobacteria</taxon>
        <taxon>Halobacteriales</taxon>
        <taxon>Haloferacaceae</taxon>
        <taxon>Halorubrum</taxon>
    </lineage>
</organism>
<dbReference type="GO" id="GO:0032259">
    <property type="term" value="P:methylation"/>
    <property type="evidence" value="ECO:0007669"/>
    <property type="project" value="UniProtKB-KW"/>
</dbReference>
<keyword evidence="5" id="KW-1185">Reference proteome</keyword>
<dbReference type="PANTHER" id="PTHR43861:SF1">
    <property type="entry name" value="TRANS-ACONITATE 2-METHYLTRANSFERASE"/>
    <property type="match status" value="1"/>
</dbReference>
<dbReference type="CDD" id="cd02440">
    <property type="entry name" value="AdoMet_MTases"/>
    <property type="match status" value="1"/>
</dbReference>
<evidence type="ECO:0000259" key="3">
    <source>
        <dbReference type="Pfam" id="PF13649"/>
    </source>
</evidence>
<evidence type="ECO:0000313" key="4">
    <source>
        <dbReference type="EMBL" id="EMA67573.1"/>
    </source>
</evidence>
<evidence type="ECO:0000256" key="1">
    <source>
        <dbReference type="ARBA" id="ARBA00022603"/>
    </source>
</evidence>
<dbReference type="Pfam" id="PF13649">
    <property type="entry name" value="Methyltransf_25"/>
    <property type="match status" value="1"/>
</dbReference>
<evidence type="ECO:0000256" key="2">
    <source>
        <dbReference type="ARBA" id="ARBA00022679"/>
    </source>
</evidence>
<protein>
    <submittedName>
        <fullName evidence="4">Methyltransferase type 11</fullName>
    </submittedName>
</protein>
<keyword evidence="2 4" id="KW-0808">Transferase</keyword>
<accession>M0PCJ2</accession>
<dbReference type="SUPFAM" id="SSF53335">
    <property type="entry name" value="S-adenosyl-L-methionine-dependent methyltransferases"/>
    <property type="match status" value="1"/>
</dbReference>
<comment type="caution">
    <text evidence="4">The sequence shown here is derived from an EMBL/GenBank/DDBJ whole genome shotgun (WGS) entry which is preliminary data.</text>
</comment>
<dbReference type="GO" id="GO:0008168">
    <property type="term" value="F:methyltransferase activity"/>
    <property type="evidence" value="ECO:0007669"/>
    <property type="project" value="UniProtKB-KW"/>
</dbReference>
<reference evidence="4 5" key="1">
    <citation type="journal article" date="2014" name="PLoS Genet.">
        <title>Phylogenetically driven sequencing of extremely halophilic archaea reveals strategies for static and dynamic osmo-response.</title>
        <authorList>
            <person name="Becker E.A."/>
            <person name="Seitzer P.M."/>
            <person name="Tritt A."/>
            <person name="Larsen D."/>
            <person name="Krusor M."/>
            <person name="Yao A.I."/>
            <person name="Wu D."/>
            <person name="Madern D."/>
            <person name="Eisen J.A."/>
            <person name="Darling A.E."/>
            <person name="Facciotti M.T."/>
        </authorList>
    </citation>
    <scope>NUCLEOTIDE SEQUENCE [LARGE SCALE GENOMIC DNA]</scope>
    <source>
        <strain evidence="4 5">JCM 13560</strain>
    </source>
</reference>
<dbReference type="OrthoDB" id="182741at2157"/>
<proteinExistence type="predicted"/>
<dbReference type="Proteomes" id="UP000011575">
    <property type="component" value="Unassembled WGS sequence"/>
</dbReference>
<dbReference type="AlphaFoldDB" id="M0PCJ2"/>
<name>M0PCJ2_9EURY</name>
<dbReference type="Gene3D" id="3.40.50.150">
    <property type="entry name" value="Vaccinia Virus protein VP39"/>
    <property type="match status" value="1"/>
</dbReference>
<dbReference type="STRING" id="1230454.C461_07599"/>
<dbReference type="EMBL" id="AOJI01000022">
    <property type="protein sequence ID" value="EMA67573.1"/>
    <property type="molecule type" value="Genomic_DNA"/>
</dbReference>
<dbReference type="InterPro" id="IPR029063">
    <property type="entry name" value="SAM-dependent_MTases_sf"/>
</dbReference>
<feature type="domain" description="Methyltransferase" evidence="3">
    <location>
        <begin position="62"/>
        <end position="142"/>
    </location>
</feature>
<dbReference type="PATRIC" id="fig|1230454.4.peg.1537"/>
<dbReference type="RefSeq" id="WP_008000054.1">
    <property type="nucleotide sequence ID" value="NZ_AOJI01000022.1"/>
</dbReference>
<evidence type="ECO:0000313" key="5">
    <source>
        <dbReference type="Proteomes" id="UP000011575"/>
    </source>
</evidence>
<keyword evidence="1 4" id="KW-0489">Methyltransferase</keyword>
<gene>
    <name evidence="4" type="ORF">C461_07599</name>
</gene>